<keyword evidence="2" id="KW-1185">Reference proteome</keyword>
<evidence type="ECO:0000313" key="2">
    <source>
        <dbReference type="Proteomes" id="UP000800235"/>
    </source>
</evidence>
<protein>
    <submittedName>
        <fullName evidence="1">N2227-domain-containing protein</fullName>
    </submittedName>
</protein>
<dbReference type="Proteomes" id="UP000800235">
    <property type="component" value="Unassembled WGS sequence"/>
</dbReference>
<proteinExistence type="predicted"/>
<dbReference type="OrthoDB" id="978at2759"/>
<dbReference type="AlphaFoldDB" id="A0A9P4NTJ0"/>
<dbReference type="InterPro" id="IPR012901">
    <property type="entry name" value="CARME"/>
</dbReference>
<reference evidence="1" key="1">
    <citation type="journal article" date="2020" name="Stud. Mycol.">
        <title>101 Dothideomycetes genomes: a test case for predicting lifestyles and emergence of pathogens.</title>
        <authorList>
            <person name="Haridas S."/>
            <person name="Albert R."/>
            <person name="Binder M."/>
            <person name="Bloem J."/>
            <person name="Labutti K."/>
            <person name="Salamov A."/>
            <person name="Andreopoulos B."/>
            <person name="Baker S."/>
            <person name="Barry K."/>
            <person name="Bills G."/>
            <person name="Bluhm B."/>
            <person name="Cannon C."/>
            <person name="Castanera R."/>
            <person name="Culley D."/>
            <person name="Daum C."/>
            <person name="Ezra D."/>
            <person name="Gonzalez J."/>
            <person name="Henrissat B."/>
            <person name="Kuo A."/>
            <person name="Liang C."/>
            <person name="Lipzen A."/>
            <person name="Lutzoni F."/>
            <person name="Magnuson J."/>
            <person name="Mondo S."/>
            <person name="Nolan M."/>
            <person name="Ohm R."/>
            <person name="Pangilinan J."/>
            <person name="Park H.-J."/>
            <person name="Ramirez L."/>
            <person name="Alfaro M."/>
            <person name="Sun H."/>
            <person name="Tritt A."/>
            <person name="Yoshinaga Y."/>
            <person name="Zwiers L.-H."/>
            <person name="Turgeon B."/>
            <person name="Goodwin S."/>
            <person name="Spatafora J."/>
            <person name="Crous P."/>
            <person name="Grigoriev I."/>
        </authorList>
    </citation>
    <scope>NUCLEOTIDE SEQUENCE</scope>
    <source>
        <strain evidence="1">CBS 130266</strain>
    </source>
</reference>
<dbReference type="PANTHER" id="PTHR12303">
    <property type="entry name" value="CARNOSINE N-METHYLTRANSFERASE"/>
    <property type="match status" value="1"/>
</dbReference>
<sequence length="414" mass="48314">MGFVEASSARHVAEKKRLIQSYEKSEENWSVTHPRYRMLQALHGFVRYQERYQAQVQEWREAYESLPEAQRKVLESATTYHKKFDRLMKLWEINGKMSEEIVKHALSFYHIPQHELDGYINEAESIEQWDNQAAVSDAINHLARDWSTDGLHERVPTFAPILETIKEHFPDRSTRKEGPVRILQPGIGVGRLPHDMARLGYVEVTSNEWSQYMNVVYRYMETLTVPNSVSWHPYIDWWSHQPTPEEHEHKVIIPDIAVNASSVLHVEGDFMTVFENQTAHYDVVVTLFFIDTGKNTLEYLDNINRLLKPGGFWINMGPLLYGTSPQLQMSLEEVVNVSERMGFEFLETDEKWGEITIPGKTVRGQELGYLFNKRAMRRNMYMAQFSVAKKTGRDYPEFPKTENEPFNFAPGSKF</sequence>
<dbReference type="PANTHER" id="PTHR12303:SF13">
    <property type="match status" value="1"/>
</dbReference>
<evidence type="ECO:0000313" key="1">
    <source>
        <dbReference type="EMBL" id="KAF2431357.1"/>
    </source>
</evidence>
<comment type="caution">
    <text evidence="1">The sequence shown here is derived from an EMBL/GenBank/DDBJ whole genome shotgun (WGS) entry which is preliminary data.</text>
</comment>
<dbReference type="Pfam" id="PF07942">
    <property type="entry name" value="CARME"/>
    <property type="match status" value="1"/>
</dbReference>
<name>A0A9P4NTJ0_9PEZI</name>
<dbReference type="InterPro" id="IPR029063">
    <property type="entry name" value="SAM-dependent_MTases_sf"/>
</dbReference>
<accession>A0A9P4NTJ0</accession>
<organism evidence="1 2">
    <name type="scientific">Tothia fuscella</name>
    <dbReference type="NCBI Taxonomy" id="1048955"/>
    <lineage>
        <taxon>Eukaryota</taxon>
        <taxon>Fungi</taxon>
        <taxon>Dikarya</taxon>
        <taxon>Ascomycota</taxon>
        <taxon>Pezizomycotina</taxon>
        <taxon>Dothideomycetes</taxon>
        <taxon>Pleosporomycetidae</taxon>
        <taxon>Venturiales</taxon>
        <taxon>Cylindrosympodiaceae</taxon>
        <taxon>Tothia</taxon>
    </lineage>
</organism>
<dbReference type="EMBL" id="MU007032">
    <property type="protein sequence ID" value="KAF2431357.1"/>
    <property type="molecule type" value="Genomic_DNA"/>
</dbReference>
<dbReference type="SMART" id="SM01296">
    <property type="entry name" value="N2227"/>
    <property type="match status" value="1"/>
</dbReference>
<dbReference type="Gene3D" id="3.40.50.150">
    <property type="entry name" value="Vaccinia Virus protein VP39"/>
    <property type="match status" value="1"/>
</dbReference>
<dbReference type="GO" id="GO:0008757">
    <property type="term" value="F:S-adenosylmethionine-dependent methyltransferase activity"/>
    <property type="evidence" value="ECO:0007669"/>
    <property type="project" value="InterPro"/>
</dbReference>
<dbReference type="SUPFAM" id="SSF53335">
    <property type="entry name" value="S-adenosyl-L-methionine-dependent methyltransferases"/>
    <property type="match status" value="1"/>
</dbReference>
<gene>
    <name evidence="1" type="ORF">EJ08DRAFT_587278</name>
</gene>